<keyword evidence="2" id="KW-0808">Transferase</keyword>
<reference evidence="2" key="1">
    <citation type="submission" date="2020-05" db="EMBL/GenBank/DDBJ databases">
        <title>Mycena genomes resolve the evolution of fungal bioluminescence.</title>
        <authorList>
            <person name="Tsai I.J."/>
        </authorList>
    </citation>
    <scope>NUCLEOTIDE SEQUENCE</scope>
    <source>
        <strain evidence="2">CCC161011</strain>
    </source>
</reference>
<sequence>MFYVSLRVTVRTTFASTTTVKMGLKDFPNELLAKIFLHLSYKSLLYVLAVSVQWNAVVTADPALSVQMFRKPSRVYVEPGSRNPNFRRDFHYDNTDTAEPIRLHPAVQMTSYVMGSDISEVDFMFGPQLVDLEIADDLISIPTVTMATIQVPERRGRNIGFKIKVKNSKGVRLIDLFRGIAEESSREVCVDGYEYGSEIALRKLFGETITRTTLLGDHRHYEGLYGVVRKGLGLSADIFLGS</sequence>
<dbReference type="InterPro" id="IPR001810">
    <property type="entry name" value="F-box_dom"/>
</dbReference>
<evidence type="ECO:0000313" key="2">
    <source>
        <dbReference type="EMBL" id="KAF7337856.1"/>
    </source>
</evidence>
<dbReference type="PROSITE" id="PS50181">
    <property type="entry name" value="FBOX"/>
    <property type="match status" value="1"/>
</dbReference>
<dbReference type="InterPro" id="IPR036047">
    <property type="entry name" value="F-box-like_dom_sf"/>
</dbReference>
<dbReference type="SUPFAM" id="SSF81383">
    <property type="entry name" value="F-box domain"/>
    <property type="match status" value="1"/>
</dbReference>
<name>A0A8H7CIU5_9AGAR</name>
<evidence type="ECO:0000259" key="1">
    <source>
        <dbReference type="PROSITE" id="PS50181"/>
    </source>
</evidence>
<dbReference type="OrthoDB" id="3022179at2759"/>
<comment type="caution">
    <text evidence="2">The sequence shown here is derived from an EMBL/GenBank/DDBJ whole genome shotgun (WGS) entry which is preliminary data.</text>
</comment>
<dbReference type="CDD" id="cd09917">
    <property type="entry name" value="F-box_SF"/>
    <property type="match status" value="1"/>
</dbReference>
<feature type="domain" description="F-box" evidence="1">
    <location>
        <begin position="21"/>
        <end position="72"/>
    </location>
</feature>
<protein>
    <submittedName>
        <fullName evidence="2">RBR-type E3 ubiquitin transferase</fullName>
    </submittedName>
</protein>
<keyword evidence="3" id="KW-1185">Reference proteome</keyword>
<dbReference type="GO" id="GO:0016740">
    <property type="term" value="F:transferase activity"/>
    <property type="evidence" value="ECO:0007669"/>
    <property type="project" value="UniProtKB-KW"/>
</dbReference>
<gene>
    <name evidence="2" type="ORF">MVEN_02008500</name>
</gene>
<organism evidence="2 3">
    <name type="scientific">Mycena venus</name>
    <dbReference type="NCBI Taxonomy" id="2733690"/>
    <lineage>
        <taxon>Eukaryota</taxon>
        <taxon>Fungi</taxon>
        <taxon>Dikarya</taxon>
        <taxon>Basidiomycota</taxon>
        <taxon>Agaricomycotina</taxon>
        <taxon>Agaricomycetes</taxon>
        <taxon>Agaricomycetidae</taxon>
        <taxon>Agaricales</taxon>
        <taxon>Marasmiineae</taxon>
        <taxon>Mycenaceae</taxon>
        <taxon>Mycena</taxon>
    </lineage>
</organism>
<dbReference type="Pfam" id="PF12937">
    <property type="entry name" value="F-box-like"/>
    <property type="match status" value="1"/>
</dbReference>
<dbReference type="Gene3D" id="1.20.1280.50">
    <property type="match status" value="1"/>
</dbReference>
<dbReference type="AlphaFoldDB" id="A0A8H7CIU5"/>
<proteinExistence type="predicted"/>
<evidence type="ECO:0000313" key="3">
    <source>
        <dbReference type="Proteomes" id="UP000620124"/>
    </source>
</evidence>
<accession>A0A8H7CIU5</accession>
<dbReference type="Proteomes" id="UP000620124">
    <property type="component" value="Unassembled WGS sequence"/>
</dbReference>
<dbReference type="EMBL" id="JACAZI010000021">
    <property type="protein sequence ID" value="KAF7337856.1"/>
    <property type="molecule type" value="Genomic_DNA"/>
</dbReference>